<evidence type="ECO:0000256" key="1">
    <source>
        <dbReference type="SAM" id="SignalP"/>
    </source>
</evidence>
<feature type="domain" description="MAM" evidence="2">
    <location>
        <begin position="360"/>
        <end position="533"/>
    </location>
</feature>
<reference evidence="3" key="1">
    <citation type="journal article" date="2017" name="Front. Cell. Infect. Microbiol.">
        <title>The Distinct Transcriptional Response of the Midgut of Amblyomma sculptum and Amblyomma aureolatum Ticks to Rickettsia rickettsii Correlates to Their Differences in Susceptibility to Infection.</title>
        <authorList>
            <person name="Martins L.A."/>
            <person name="Galletti M.F.B.M."/>
            <person name="Ribeiro J.M."/>
            <person name="Fujita A."/>
            <person name="Costa F.B."/>
            <person name="Labruna M.B."/>
            <person name="Daffre S."/>
            <person name="Fogaca A.C."/>
        </authorList>
    </citation>
    <scope>NUCLEOTIDE SEQUENCE</scope>
</reference>
<dbReference type="Gene3D" id="2.60.120.200">
    <property type="match status" value="8"/>
</dbReference>
<feature type="domain" description="MAM" evidence="2">
    <location>
        <begin position="1223"/>
        <end position="1382"/>
    </location>
</feature>
<name>A0A1E1XI38_9ACAR</name>
<protein>
    <submittedName>
        <fullName evidence="3">Putative thyroid hormone-induced protein b</fullName>
    </submittedName>
</protein>
<feature type="signal peptide" evidence="1">
    <location>
        <begin position="1"/>
        <end position="26"/>
    </location>
</feature>
<dbReference type="PANTHER" id="PTHR23282:SF101">
    <property type="entry name" value="MAM DOMAIN-CONTAINING PROTEIN"/>
    <property type="match status" value="1"/>
</dbReference>
<feature type="domain" description="MAM" evidence="2">
    <location>
        <begin position="190"/>
        <end position="353"/>
    </location>
</feature>
<dbReference type="InterPro" id="IPR013320">
    <property type="entry name" value="ConA-like_dom_sf"/>
</dbReference>
<dbReference type="GO" id="GO:0016020">
    <property type="term" value="C:membrane"/>
    <property type="evidence" value="ECO:0007669"/>
    <property type="project" value="InterPro"/>
</dbReference>
<feature type="domain" description="MAM" evidence="2">
    <location>
        <begin position="885"/>
        <end position="1072"/>
    </location>
</feature>
<evidence type="ECO:0000259" key="2">
    <source>
        <dbReference type="PROSITE" id="PS50060"/>
    </source>
</evidence>
<feature type="domain" description="MAM" evidence="2">
    <location>
        <begin position="547"/>
        <end position="723"/>
    </location>
</feature>
<dbReference type="SMART" id="SM00137">
    <property type="entry name" value="MAM"/>
    <property type="match status" value="3"/>
</dbReference>
<dbReference type="EMBL" id="GFAC01000527">
    <property type="protein sequence ID" value="JAT98661.1"/>
    <property type="molecule type" value="mRNA"/>
</dbReference>
<accession>A0A1E1XI38</accession>
<dbReference type="Pfam" id="PF00629">
    <property type="entry name" value="MAM"/>
    <property type="match status" value="8"/>
</dbReference>
<organism evidence="3">
    <name type="scientific">Amblyomma aureolatum</name>
    <dbReference type="NCBI Taxonomy" id="187763"/>
    <lineage>
        <taxon>Eukaryota</taxon>
        <taxon>Metazoa</taxon>
        <taxon>Ecdysozoa</taxon>
        <taxon>Arthropoda</taxon>
        <taxon>Chelicerata</taxon>
        <taxon>Arachnida</taxon>
        <taxon>Acari</taxon>
        <taxon>Parasitiformes</taxon>
        <taxon>Ixodida</taxon>
        <taxon>Ixodoidea</taxon>
        <taxon>Ixodidae</taxon>
        <taxon>Amblyomminae</taxon>
        <taxon>Amblyomma</taxon>
    </lineage>
</organism>
<feature type="non-terminal residue" evidence="3">
    <location>
        <position position="1487"/>
    </location>
</feature>
<dbReference type="InterPro" id="IPR000998">
    <property type="entry name" value="MAM_dom"/>
</dbReference>
<dbReference type="InterPro" id="IPR051560">
    <property type="entry name" value="MAM_domain-containing"/>
</dbReference>
<feature type="domain" description="MAM" evidence="2">
    <location>
        <begin position="27"/>
        <end position="185"/>
    </location>
</feature>
<proteinExistence type="evidence at transcript level"/>
<feature type="chain" id="PRO_5009116113" evidence="1">
    <location>
        <begin position="27"/>
        <end position="1487"/>
    </location>
</feature>
<sequence length="1487" mass="166168">MALQCIQTALAAFLVVLWAMLSTTAADTCTFEQGWCKDWTTYNCSEHACFEVRKVASMKHGPVEDHTLGSEGGSCAYATPAPSSLGSVHTTLSRQSAGPFCFTAWYHLSGMEHGDADFFVTGTDRVVRNFYTTRQENAGRWQRVRYSEKRIGTFKIDIKYIVKDPYEKAVLAVDDLTVDAGECSSELNNGSCDFDWDDSCGYSFGTGKNQWKLEGSLREVFFENDYSTSTPYGGVAYLGLKDDYTRAALTSPKLPGRPGVQCLQFRYFIPWTQQVPDQAYRISATITGGSRVYEQPWSRSSKALVRGAWTSVDVAFREEKDFKIEFSCTLRPEKHIAKPFCAIDAIRLHDCKGNRDEEDRTCNFEDGWCSWQNSISGRNNRRKDSRLSWMLGGGTVKTTLLKPRRDHTFGNGTGSYIFVSNFERINGDQAELIGESLPRNRKITQCVVFWYTIVGHRDTNLKVRALDPDQGNSLHLPLWTQGGGSGPVTWLQGRVAAPHDSRLIFQATVGPASTPAYIALDDITINETDLCETFPNSANALPVVDLLSCNFQRPNFCHWSTEAASSKAWRFGRAFSSPLGPYQPPPATGGGAPASFAGGMIRVTGEALGGSAGPVRLSSPIVNTESGAVCFSTWYHMFGGRRMTFSLGINKSQPTAGFTWMWSLLFQQRDRTTTDRWYNVRRTLFLNGAHNQLVFNVESHGSVPKDALLTLGPVELTSGACDVLTDGQGYCDFEFNLCGWAATDGWKREMSSHTISDRYTEPRSGPPNSVYAVSARKLSSSVTGGTLTSPEWSGDSEPQCFEFWYLQTGESGGQLQAEVVVNGKSEVVWRKPLYPESDTWMLGRVQILQEKRFKVLLRANFTEGQTKSFCVDNVVLRPEACVHPAQCDFSDGLCGYVSEFQGDFRWLVGTGRLERPAQHLGASVPSDGDATFAYLDLTISTRGATLAERLKSSHTVGLLSPLFDVTDSGVDITMKYFRDGHDILAANVSVSCYEDSSSPKGELQHSSELAEVSEWTTFNLTLKKASNCQVAVQVDCDKGTNGTMAIGAIELFTSLSDKKPSTGYDAAATCTFEEGHMCGWDPKGGSVAWALNDPAKRVPDFPRSDHTLRAYRGRFIFVSNDDEDKYETAVLKSPDLSINASNGACLSFWQFTDHDQRTLVQVRSGEQRLHDFTTRSSHKWHHILIDFKNRAENFTLEIRAHFDVGTIALDDLQVTPGKCPARDLCPFEPAYTCNYRNGPGSFAQWTPVLAQRFGIPDHTMKSLDGHYLYLNTTAVDSHHPISRVFMPARPPTEATCVTFWWRGRGAESQLNVYRFTKETAMRDPLVSASTPATEDWWNVRTVTVSAKSKWNLVFEVVAPSRVKEDSGVMLDDVEYNDGECPPYDFCTFEDECLPWRVTNPDDESRFKEERAGSFAELPRDHTKQNEDGYYLLYKSPGIVGNRSSLVLREPFRYKCVSLWYYLPRLTEGVRFFLRSREMNETKGAWRY</sequence>
<dbReference type="CDD" id="cd06263">
    <property type="entry name" value="MAM"/>
    <property type="match status" value="1"/>
</dbReference>
<feature type="domain" description="MAM" evidence="2">
    <location>
        <begin position="1068"/>
        <end position="1221"/>
    </location>
</feature>
<evidence type="ECO:0000313" key="3">
    <source>
        <dbReference type="EMBL" id="JAT98661.1"/>
    </source>
</evidence>
<dbReference type="SUPFAM" id="SSF49899">
    <property type="entry name" value="Concanavalin A-like lectins/glucanases"/>
    <property type="match status" value="8"/>
</dbReference>
<dbReference type="PROSITE" id="PS50060">
    <property type="entry name" value="MAM_2"/>
    <property type="match status" value="8"/>
</dbReference>
<dbReference type="PANTHER" id="PTHR23282">
    <property type="entry name" value="APICAL ENDOSOMAL GLYCOPROTEIN PRECURSOR"/>
    <property type="match status" value="1"/>
</dbReference>
<keyword evidence="1" id="KW-0732">Signal</keyword>
<feature type="domain" description="MAM" evidence="2">
    <location>
        <begin position="729"/>
        <end position="883"/>
    </location>
</feature>